<dbReference type="PROSITE" id="PS50937">
    <property type="entry name" value="HTH_MERR_2"/>
    <property type="match status" value="1"/>
</dbReference>
<dbReference type="KEGG" id="nah:F5544_08025"/>
<dbReference type="CDD" id="cd00140">
    <property type="entry name" value="beta_clamp"/>
    <property type="match status" value="1"/>
</dbReference>
<evidence type="ECO:0000313" key="3">
    <source>
        <dbReference type="EMBL" id="QIS09507.1"/>
    </source>
</evidence>
<sequence>MKLQNVDVATDELITIGALARSCGLTPSALRFYDDCGLLAPARVDAATGYRYYAESQRERAVLIRQLREIGLPLEQVARILTGSTSDAEKLLDDHVAELDHKARTAAELAPTLKRLIGSAARHRIAVPGPALARAIEQVWPAAARDPEIPVLTGILVEATADSLTLTATDRYRLSTRGIAPRPSTLDAWTLVVAAGELAAITAWLRSAPEVELDRRETELLVTDGSATRGCTVIDETFPDYRSMLTALAPVRTRVVLARELLMETTETLGPVPLSIDAATQSLTAGKAARLPATVTGPSIDITFDSALLRSAVSTALGPEVMLEISAADQPVVVRSATDGELTTLAMPIRDNEGES</sequence>
<protein>
    <submittedName>
        <fullName evidence="3">MerR family transcriptional regulator</fullName>
    </submittedName>
</protein>
<dbReference type="SUPFAM" id="SSF55979">
    <property type="entry name" value="DNA clamp"/>
    <property type="match status" value="2"/>
</dbReference>
<keyword evidence="4" id="KW-1185">Reference proteome</keyword>
<evidence type="ECO:0000313" key="4">
    <source>
        <dbReference type="Proteomes" id="UP000503540"/>
    </source>
</evidence>
<feature type="domain" description="HTH merR-type" evidence="2">
    <location>
        <begin position="13"/>
        <end position="83"/>
    </location>
</feature>
<dbReference type="GO" id="GO:0003677">
    <property type="term" value="F:DNA binding"/>
    <property type="evidence" value="ECO:0007669"/>
    <property type="project" value="UniProtKB-KW"/>
</dbReference>
<dbReference type="InterPro" id="IPR047057">
    <property type="entry name" value="MerR_fam"/>
</dbReference>
<dbReference type="AlphaFoldDB" id="A0A6G9Y8V0"/>
<dbReference type="CDD" id="cd01107">
    <property type="entry name" value="HTH_BmrR"/>
    <property type="match status" value="1"/>
</dbReference>
<evidence type="ECO:0000256" key="1">
    <source>
        <dbReference type="ARBA" id="ARBA00023125"/>
    </source>
</evidence>
<gene>
    <name evidence="3" type="ORF">F5544_08025</name>
</gene>
<proteinExistence type="predicted"/>
<dbReference type="SUPFAM" id="SSF46955">
    <property type="entry name" value="Putative DNA-binding domain"/>
    <property type="match status" value="1"/>
</dbReference>
<dbReference type="InterPro" id="IPR009061">
    <property type="entry name" value="DNA-bd_dom_put_sf"/>
</dbReference>
<keyword evidence="1" id="KW-0238">DNA-binding</keyword>
<dbReference type="Pfam" id="PF02767">
    <property type="entry name" value="DNA_pol3_beta_2"/>
    <property type="match status" value="1"/>
</dbReference>
<evidence type="ECO:0000259" key="2">
    <source>
        <dbReference type="PROSITE" id="PS50937"/>
    </source>
</evidence>
<dbReference type="GO" id="GO:0003700">
    <property type="term" value="F:DNA-binding transcription factor activity"/>
    <property type="evidence" value="ECO:0007669"/>
    <property type="project" value="InterPro"/>
</dbReference>
<dbReference type="GO" id="GO:0003887">
    <property type="term" value="F:DNA-directed DNA polymerase activity"/>
    <property type="evidence" value="ECO:0007669"/>
    <property type="project" value="InterPro"/>
</dbReference>
<dbReference type="PROSITE" id="PS00552">
    <property type="entry name" value="HTH_MERR_1"/>
    <property type="match status" value="1"/>
</dbReference>
<dbReference type="Pfam" id="PF13411">
    <property type="entry name" value="MerR_1"/>
    <property type="match status" value="1"/>
</dbReference>
<dbReference type="Gene3D" id="3.10.150.10">
    <property type="entry name" value="DNA Polymerase III, subunit A, domain 2"/>
    <property type="match status" value="2"/>
</dbReference>
<dbReference type="GO" id="GO:0008408">
    <property type="term" value="F:3'-5' exonuclease activity"/>
    <property type="evidence" value="ECO:0007669"/>
    <property type="project" value="InterPro"/>
</dbReference>
<dbReference type="PANTHER" id="PTHR30204:SF97">
    <property type="entry name" value="MERR FAMILY REGULATORY PROTEIN"/>
    <property type="match status" value="1"/>
</dbReference>
<dbReference type="InterPro" id="IPR046938">
    <property type="entry name" value="DNA_clamp_sf"/>
</dbReference>
<dbReference type="InterPro" id="IPR000551">
    <property type="entry name" value="MerR-type_HTH_dom"/>
</dbReference>
<dbReference type="SMART" id="SM00422">
    <property type="entry name" value="HTH_MERR"/>
    <property type="match status" value="1"/>
</dbReference>
<dbReference type="Gene3D" id="1.10.1660.10">
    <property type="match status" value="1"/>
</dbReference>
<dbReference type="InterPro" id="IPR001001">
    <property type="entry name" value="DNA_polIII_beta"/>
</dbReference>
<organism evidence="3 4">
    <name type="scientific">Nocardia arthritidis</name>
    <dbReference type="NCBI Taxonomy" id="228602"/>
    <lineage>
        <taxon>Bacteria</taxon>
        <taxon>Bacillati</taxon>
        <taxon>Actinomycetota</taxon>
        <taxon>Actinomycetes</taxon>
        <taxon>Mycobacteriales</taxon>
        <taxon>Nocardiaceae</taxon>
        <taxon>Nocardia</taxon>
    </lineage>
</organism>
<accession>A0A6G9Y8V0</accession>
<dbReference type="Proteomes" id="UP000503540">
    <property type="component" value="Chromosome"/>
</dbReference>
<dbReference type="SMART" id="SM00480">
    <property type="entry name" value="POL3Bc"/>
    <property type="match status" value="1"/>
</dbReference>
<name>A0A6G9Y8V0_9NOCA</name>
<reference evidence="3 4" key="1">
    <citation type="journal article" date="2019" name="ACS Chem. Biol.">
        <title>Identification and Mobilization of a Cryptic Antibiotic Biosynthesis Gene Locus from a Human-Pathogenic Nocardia Isolate.</title>
        <authorList>
            <person name="Herisse M."/>
            <person name="Ishida K."/>
            <person name="Porter J.L."/>
            <person name="Howden B."/>
            <person name="Hertweck C."/>
            <person name="Stinear T.P."/>
            <person name="Pidot S.J."/>
        </authorList>
    </citation>
    <scope>NUCLEOTIDE SEQUENCE [LARGE SCALE GENOMIC DNA]</scope>
    <source>
        <strain evidence="3 4">AUSMDU00012717</strain>
    </source>
</reference>
<dbReference type="EMBL" id="CP046172">
    <property type="protein sequence ID" value="QIS09507.1"/>
    <property type="molecule type" value="Genomic_DNA"/>
</dbReference>
<dbReference type="InterPro" id="IPR022637">
    <property type="entry name" value="DNA_polIII_beta_cen"/>
</dbReference>
<dbReference type="PANTHER" id="PTHR30204">
    <property type="entry name" value="REDOX-CYCLING DRUG-SENSING TRANSCRIPTIONAL ACTIVATOR SOXR"/>
    <property type="match status" value="1"/>
</dbReference>
<dbReference type="GO" id="GO:0009360">
    <property type="term" value="C:DNA polymerase III complex"/>
    <property type="evidence" value="ECO:0007669"/>
    <property type="project" value="InterPro"/>
</dbReference>
<dbReference type="GO" id="GO:0006260">
    <property type="term" value="P:DNA replication"/>
    <property type="evidence" value="ECO:0007669"/>
    <property type="project" value="InterPro"/>
</dbReference>